<dbReference type="EMBL" id="BMAT01011802">
    <property type="protein sequence ID" value="GFR79398.1"/>
    <property type="molecule type" value="Genomic_DNA"/>
</dbReference>
<reference evidence="4 5" key="1">
    <citation type="journal article" date="2021" name="Elife">
        <title>Chloroplast acquisition without the gene transfer in kleptoplastic sea slugs, Plakobranchus ocellatus.</title>
        <authorList>
            <person name="Maeda T."/>
            <person name="Takahashi S."/>
            <person name="Yoshida T."/>
            <person name="Shimamura S."/>
            <person name="Takaki Y."/>
            <person name="Nagai Y."/>
            <person name="Toyoda A."/>
            <person name="Suzuki Y."/>
            <person name="Arimoto A."/>
            <person name="Ishii H."/>
            <person name="Satoh N."/>
            <person name="Nishiyama T."/>
            <person name="Hasebe M."/>
            <person name="Maruyama T."/>
            <person name="Minagawa J."/>
            <person name="Obokata J."/>
            <person name="Shigenobu S."/>
        </authorList>
    </citation>
    <scope>NUCLEOTIDE SEQUENCE [LARGE SCALE GENOMIC DNA]</scope>
</reference>
<dbReference type="Proteomes" id="UP000762676">
    <property type="component" value="Unassembled WGS sequence"/>
</dbReference>
<dbReference type="AlphaFoldDB" id="A0AAV4G384"/>
<organism evidence="4 5">
    <name type="scientific">Elysia marginata</name>
    <dbReference type="NCBI Taxonomy" id="1093978"/>
    <lineage>
        <taxon>Eukaryota</taxon>
        <taxon>Metazoa</taxon>
        <taxon>Spiralia</taxon>
        <taxon>Lophotrochozoa</taxon>
        <taxon>Mollusca</taxon>
        <taxon>Gastropoda</taxon>
        <taxon>Heterobranchia</taxon>
        <taxon>Euthyneura</taxon>
        <taxon>Panpulmonata</taxon>
        <taxon>Sacoglossa</taxon>
        <taxon>Placobranchoidea</taxon>
        <taxon>Plakobranchidae</taxon>
        <taxon>Elysia</taxon>
    </lineage>
</organism>
<comment type="caution">
    <text evidence="4">The sequence shown here is derived from an EMBL/GenBank/DDBJ whole genome shotgun (WGS) entry which is preliminary data.</text>
</comment>
<keyword evidence="2" id="KW-0812">Transmembrane</keyword>
<feature type="region of interest" description="Disordered" evidence="1">
    <location>
        <begin position="320"/>
        <end position="340"/>
    </location>
</feature>
<feature type="region of interest" description="Disordered" evidence="1">
    <location>
        <begin position="1"/>
        <end position="36"/>
    </location>
</feature>
<feature type="compositionally biased region" description="Polar residues" evidence="1">
    <location>
        <begin position="324"/>
        <end position="340"/>
    </location>
</feature>
<proteinExistence type="predicted"/>
<evidence type="ECO:0000259" key="3">
    <source>
        <dbReference type="Pfam" id="PF19337"/>
    </source>
</evidence>
<name>A0AAV4G384_9GAST</name>
<evidence type="ECO:0000313" key="5">
    <source>
        <dbReference type="Proteomes" id="UP000762676"/>
    </source>
</evidence>
<sequence length="399" mass="43379">MKAVEIKSRPSYSDMSTGVSRGEEGSVYATDHHSARRRNENADRDLWFKAAVIAVPIAGGFILVLLVLLAVRMLRSDSTRHRRLIQIRRERSLTKAQMYISEHFMGGTSSSSGMKNKLHHCSLFDGKLCPPRESYSVYSEKAPQSSGSSSRGGNSCVSGVSSGCRENSSKVLTSSGNIIYKGDINSSGGVSVKSFSPAMCCTDELPCCGGLCSISRETQIRQCETCNSKRRSRTACNCNRCSSILCHTDCAVSPSNPDPTSDIKSSNSCSSSSEGLSNVIAPINLSNLSANHGLSLVESNNVHQTPRSFFPDLHTNHDAGFVSKTRNSTNSDIPSPHNPSQIRCDHSVKTSLAHLQQHPQPQQQLQLSPSQSQQLKPHQYLTIVAHWDKTNLRAPTAVV</sequence>
<protein>
    <submittedName>
        <fullName evidence="4">BMP and activin membrane-bound inhibitor-like protein</fullName>
    </submittedName>
</protein>
<feature type="domain" description="BMP and activin membrane-bound inhibitor C-terminal" evidence="3">
    <location>
        <begin position="41"/>
        <end position="95"/>
    </location>
</feature>
<feature type="compositionally biased region" description="Polar residues" evidence="1">
    <location>
        <begin position="10"/>
        <end position="19"/>
    </location>
</feature>
<evidence type="ECO:0000256" key="2">
    <source>
        <dbReference type="SAM" id="Phobius"/>
    </source>
</evidence>
<accession>A0AAV4G384</accession>
<keyword evidence="2" id="KW-0472">Membrane</keyword>
<keyword evidence="5" id="KW-1185">Reference proteome</keyword>
<dbReference type="Pfam" id="PF19337">
    <property type="entry name" value="BAMBI_C"/>
    <property type="match status" value="1"/>
</dbReference>
<feature type="transmembrane region" description="Helical" evidence="2">
    <location>
        <begin position="46"/>
        <end position="74"/>
    </location>
</feature>
<evidence type="ECO:0000313" key="4">
    <source>
        <dbReference type="EMBL" id="GFR79398.1"/>
    </source>
</evidence>
<keyword evidence="2" id="KW-1133">Transmembrane helix</keyword>
<dbReference type="InterPro" id="IPR045806">
    <property type="entry name" value="BAMBI_C"/>
</dbReference>
<gene>
    <name evidence="4" type="ORF">ElyMa_005873800</name>
</gene>
<evidence type="ECO:0000256" key="1">
    <source>
        <dbReference type="SAM" id="MobiDB-lite"/>
    </source>
</evidence>